<dbReference type="InterPro" id="IPR029016">
    <property type="entry name" value="GAF-like_dom_sf"/>
</dbReference>
<dbReference type="Pfam" id="PF08447">
    <property type="entry name" value="PAS_3"/>
    <property type="match status" value="1"/>
</dbReference>
<keyword evidence="4" id="KW-1185">Reference proteome</keyword>
<dbReference type="EMBL" id="CP072642">
    <property type="protein sequence ID" value="QUV94003.1"/>
    <property type="molecule type" value="Genomic_DNA"/>
</dbReference>
<protein>
    <submittedName>
        <fullName evidence="3">PAS domain S-box protein</fullName>
    </submittedName>
</protein>
<evidence type="ECO:0000313" key="3">
    <source>
        <dbReference type="EMBL" id="QUV94003.1"/>
    </source>
</evidence>
<feature type="domain" description="PAS" evidence="2">
    <location>
        <begin position="192"/>
        <end position="266"/>
    </location>
</feature>
<organism evidence="3 4">
    <name type="scientific">Chloracidobacterium sp. N</name>
    <dbReference type="NCBI Taxonomy" id="2821540"/>
    <lineage>
        <taxon>Bacteria</taxon>
        <taxon>Pseudomonadati</taxon>
        <taxon>Acidobacteriota</taxon>
        <taxon>Terriglobia</taxon>
        <taxon>Terriglobales</taxon>
        <taxon>Acidobacteriaceae</taxon>
        <taxon>Chloracidobacterium</taxon>
        <taxon>Chloracidobacterium aggregatum</taxon>
    </lineage>
</organism>
<feature type="coiled-coil region" evidence="1">
    <location>
        <begin position="862"/>
        <end position="889"/>
    </location>
</feature>
<dbReference type="RefSeq" id="WP_211422330.1">
    <property type="nucleotide sequence ID" value="NZ_CP072642.1"/>
</dbReference>
<dbReference type="InterPro" id="IPR035965">
    <property type="entry name" value="PAS-like_dom_sf"/>
</dbReference>
<feature type="coiled-coil region" evidence="1">
    <location>
        <begin position="473"/>
        <end position="500"/>
    </location>
</feature>
<dbReference type="SUPFAM" id="SSF55785">
    <property type="entry name" value="PYP-like sensor domain (PAS domain)"/>
    <property type="match status" value="1"/>
</dbReference>
<feature type="coiled-coil region" evidence="1">
    <location>
        <begin position="525"/>
        <end position="552"/>
    </location>
</feature>
<sequence>MREILEPIAHQLQNPPDLDRVLSAVVQRAAESVTAVCARLWLIRRGDVCQTCRWAEDCPDKRRCLHLKANFGIPVEAAYRRAPLIVLSGEQLARGGVVAWTPPPSAAAMLLDPRLADEQGVVSFIAHPLRVENRVLGLLAVFGARMFTAADFETCATQAAAASTAIRVAELVNRVQRADTTARDKSRELEQQSRLLTAILTHSTDRALLIEDLDGNILAFNEGARRAYGYGPEEVIGRATADKLHAPEDWRSGHVTKIYQQALEQGVYVGEIRRQHQDGHIFVEHTTLTTLRDEEGDPAGFLSLAPVGAEPARSAASEAVLVALEELATIRRPENIAAETLSQMCRLSAARAAALLTLEGSTLAVRAVHGEAAFVSGLAGRKWSLGDVPELFRALEQGQAEPLGASAGRLLTDAAAGGLVIPMLRQQVQAVAVLVAPQRTDTSPLLQLAKLAASFLKWQLLAEQIEVREHALVTEEAARRAELEQREQAYEQLAAAHQSALAKVTALETQVQHLLESVQVAADAQQAAEAQMAELASRLATAEAEQARLVEVCRQSEVLVEQSRQATAEALARCEILAAGQETALRERDLFRSRVELLEADLRQTRQRAERSTHQHAEALVHLHELEAALAARTQALETAEQALVELQERYEASYHQMAARVAQLEDLLGEAQQALSAHDAEAERLAAQVRELTDEVAAAHQARLDAQHAIEALRHDLDTTQQLLEEAVVRGQTAERTAAEIEERAATLLSEVIAVQEEQARLIKECEALEDALSTARAEADRQAQAVALFEAHIDALERSLATSEVSRAALVQQVETLLAERSVWRQTLDHLEARLAERQAGASAAGSTPSGASDGASVALPLAEAEVARLRETLAQREAENASLRQRLSLLQGTYRETVAVLQSRLDDLTKLNAITGAHRKLEDVLFEAAPPSATAPVVVVACDDADLRAQLATWCQQSGYQTSQVMDSDATLATLMLDPPQSIVLAGSPVHIGDTYRRIRRNPDWRTLPILVITPETFAGISASPSTLILDRQALSPPALQKALRRWSVG</sequence>
<dbReference type="SUPFAM" id="SSF55781">
    <property type="entry name" value="GAF domain-like"/>
    <property type="match status" value="1"/>
</dbReference>
<dbReference type="PROSITE" id="PS50112">
    <property type="entry name" value="PAS"/>
    <property type="match status" value="1"/>
</dbReference>
<dbReference type="InterPro" id="IPR000014">
    <property type="entry name" value="PAS"/>
</dbReference>
<evidence type="ECO:0000256" key="1">
    <source>
        <dbReference type="SAM" id="Coils"/>
    </source>
</evidence>
<keyword evidence="1" id="KW-0175">Coiled coil</keyword>
<proteinExistence type="predicted"/>
<dbReference type="Pfam" id="PF01590">
    <property type="entry name" value="GAF"/>
    <property type="match status" value="1"/>
</dbReference>
<evidence type="ECO:0000259" key="2">
    <source>
        <dbReference type="PROSITE" id="PS50112"/>
    </source>
</evidence>
<dbReference type="CDD" id="cd00130">
    <property type="entry name" value="PAS"/>
    <property type="match status" value="1"/>
</dbReference>
<feature type="coiled-coil region" evidence="1">
    <location>
        <begin position="588"/>
        <end position="787"/>
    </location>
</feature>
<dbReference type="InterPro" id="IPR013655">
    <property type="entry name" value="PAS_fold_3"/>
</dbReference>
<dbReference type="InterPro" id="IPR003018">
    <property type="entry name" value="GAF"/>
</dbReference>
<name>A0ABX8AZ64_9BACT</name>
<accession>A0ABX8AZ64</accession>
<dbReference type="Gene3D" id="3.30.450.40">
    <property type="match status" value="1"/>
</dbReference>
<dbReference type="Gene3D" id="3.30.450.20">
    <property type="entry name" value="PAS domain"/>
    <property type="match status" value="1"/>
</dbReference>
<evidence type="ECO:0000313" key="4">
    <source>
        <dbReference type="Proteomes" id="UP000677668"/>
    </source>
</evidence>
<reference evidence="3 4" key="1">
    <citation type="submission" date="2021-03" db="EMBL/GenBank/DDBJ databases">
        <title>Genomic and phenotypic characterization of Chloracidobacterium isolates provides evidence for multiple species.</title>
        <authorList>
            <person name="Saini M.K."/>
            <person name="Costas A.M.G."/>
            <person name="Tank M."/>
            <person name="Bryant D.A."/>
        </authorList>
    </citation>
    <scope>NUCLEOTIDE SEQUENCE [LARGE SCALE GENOMIC DNA]</scope>
    <source>
        <strain evidence="3 4">N</strain>
    </source>
</reference>
<dbReference type="NCBIfam" id="TIGR00229">
    <property type="entry name" value="sensory_box"/>
    <property type="match status" value="1"/>
</dbReference>
<dbReference type="SMART" id="SM00065">
    <property type="entry name" value="GAF"/>
    <property type="match status" value="1"/>
</dbReference>
<dbReference type="Proteomes" id="UP000677668">
    <property type="component" value="Chromosome 1"/>
</dbReference>
<gene>
    <name evidence="3" type="ORF">J8C05_00620</name>
</gene>